<dbReference type="AlphaFoldDB" id="A0A1R1MKB3"/>
<evidence type="ECO:0000256" key="1">
    <source>
        <dbReference type="ARBA" id="ARBA00006525"/>
    </source>
</evidence>
<evidence type="ECO:0000259" key="2">
    <source>
        <dbReference type="Pfam" id="PF02481"/>
    </source>
</evidence>
<dbReference type="InterPro" id="IPR057666">
    <property type="entry name" value="DrpA_SLOG"/>
</dbReference>
<sequence length="351" mass="38158">METLYALAFYFKKGIGLKTIKKFIDKYGSFEAASKAEGLDLKGELLRAEKEIKTAEKLGVKLFPLTGKGYPPILKKISSPPPVLYVKGKLDFNNSMAVSIVGSRRCSSYGRKIAYQLASFLSSNGVPVISGLAYGIDTAAHKGAVESKGVTYAVLGCGIDVNYPSGNSSLREIIVDSGGALISEFPFGTSPSRENFPRRNRIISGLSVATVVVEANENSGALITAGFALDEGRDVFAVPANIDSVFSKGSNKLLKEGAVPLVEFEDIFEEIPYLRKRRDKAYQREIDEKFQPIVDVLLKGDAHIDKIVAESGLPYCEVITLLFELEAEGVVKSDGNRYFLIQGGNFEKGRD</sequence>
<dbReference type="InterPro" id="IPR036388">
    <property type="entry name" value="WH-like_DNA-bd_sf"/>
</dbReference>
<dbReference type="RefSeq" id="WP_076713297.1">
    <property type="nucleotide sequence ID" value="NZ_MOEN01000024.1"/>
</dbReference>
<accession>A0A1R1MKB3</accession>
<dbReference type="STRING" id="1914305.BLW93_06540"/>
<dbReference type="NCBIfam" id="TIGR00732">
    <property type="entry name" value="dprA"/>
    <property type="match status" value="1"/>
</dbReference>
<proteinExistence type="inferred from homology"/>
<dbReference type="PANTHER" id="PTHR43022">
    <property type="entry name" value="PROTEIN SMF"/>
    <property type="match status" value="1"/>
</dbReference>
<dbReference type="EMBL" id="MOEN01000024">
    <property type="protein sequence ID" value="OMH40203.1"/>
    <property type="molecule type" value="Genomic_DNA"/>
</dbReference>
<protein>
    <submittedName>
        <fullName evidence="3">DNA protecting protein DprA</fullName>
    </submittedName>
</protein>
<gene>
    <name evidence="3" type="ORF">BLW93_06540</name>
</gene>
<name>A0A1R1MKB3_9BACT</name>
<dbReference type="Proteomes" id="UP000187408">
    <property type="component" value="Unassembled WGS sequence"/>
</dbReference>
<evidence type="ECO:0000313" key="4">
    <source>
        <dbReference type="Proteomes" id="UP000187408"/>
    </source>
</evidence>
<dbReference type="InterPro" id="IPR003488">
    <property type="entry name" value="DprA"/>
</dbReference>
<reference evidence="3 4" key="1">
    <citation type="submission" date="2016-10" db="EMBL/GenBank/DDBJ databases">
        <title>Genome sequence of a sulfur-reducing bacterium Desulfurobacterium indicum K6013.</title>
        <authorList>
            <person name="Cao J."/>
            <person name="Shao Z."/>
            <person name="Alain K."/>
            <person name="Jebbar M."/>
        </authorList>
    </citation>
    <scope>NUCLEOTIDE SEQUENCE [LARGE SCALE GENOMIC DNA]</scope>
    <source>
        <strain evidence="3 4">K6013</strain>
    </source>
</reference>
<comment type="similarity">
    <text evidence="1">Belongs to the DprA/Smf family.</text>
</comment>
<dbReference type="Gene3D" id="3.40.50.450">
    <property type="match status" value="1"/>
</dbReference>
<dbReference type="SUPFAM" id="SSF102405">
    <property type="entry name" value="MCP/YpsA-like"/>
    <property type="match status" value="1"/>
</dbReference>
<feature type="domain" description="Smf/DprA SLOG" evidence="2">
    <location>
        <begin position="67"/>
        <end position="271"/>
    </location>
</feature>
<organism evidence="3 4">
    <name type="scientific">Desulfurobacterium indicum</name>
    <dbReference type="NCBI Taxonomy" id="1914305"/>
    <lineage>
        <taxon>Bacteria</taxon>
        <taxon>Pseudomonadati</taxon>
        <taxon>Aquificota</taxon>
        <taxon>Aquificia</taxon>
        <taxon>Desulfurobacteriales</taxon>
        <taxon>Desulfurobacteriaceae</taxon>
        <taxon>Desulfurobacterium</taxon>
    </lineage>
</organism>
<keyword evidence="4" id="KW-1185">Reference proteome</keyword>
<dbReference type="Gene3D" id="1.10.10.10">
    <property type="entry name" value="Winged helix-like DNA-binding domain superfamily/Winged helix DNA-binding domain"/>
    <property type="match status" value="1"/>
</dbReference>
<dbReference type="GO" id="GO:0009294">
    <property type="term" value="P:DNA-mediated transformation"/>
    <property type="evidence" value="ECO:0007669"/>
    <property type="project" value="InterPro"/>
</dbReference>
<evidence type="ECO:0000313" key="3">
    <source>
        <dbReference type="EMBL" id="OMH40203.1"/>
    </source>
</evidence>
<dbReference type="Pfam" id="PF02481">
    <property type="entry name" value="DNA_processg_A"/>
    <property type="match status" value="1"/>
</dbReference>
<comment type="caution">
    <text evidence="3">The sequence shown here is derived from an EMBL/GenBank/DDBJ whole genome shotgun (WGS) entry which is preliminary data.</text>
</comment>
<dbReference type="PANTHER" id="PTHR43022:SF1">
    <property type="entry name" value="PROTEIN SMF"/>
    <property type="match status" value="1"/>
</dbReference>